<organism evidence="2 3">
    <name type="scientific">Mucor saturninus</name>
    <dbReference type="NCBI Taxonomy" id="64648"/>
    <lineage>
        <taxon>Eukaryota</taxon>
        <taxon>Fungi</taxon>
        <taxon>Fungi incertae sedis</taxon>
        <taxon>Mucoromycota</taxon>
        <taxon>Mucoromycotina</taxon>
        <taxon>Mucoromycetes</taxon>
        <taxon>Mucorales</taxon>
        <taxon>Mucorineae</taxon>
        <taxon>Mucoraceae</taxon>
        <taxon>Mucor</taxon>
    </lineage>
</organism>
<dbReference type="EMBL" id="JAEPRD010000318">
    <property type="protein sequence ID" value="KAG2192079.1"/>
    <property type="molecule type" value="Genomic_DNA"/>
</dbReference>
<evidence type="ECO:0000313" key="3">
    <source>
        <dbReference type="Proteomes" id="UP000603453"/>
    </source>
</evidence>
<dbReference type="AlphaFoldDB" id="A0A8H7QH63"/>
<feature type="compositionally biased region" description="Polar residues" evidence="1">
    <location>
        <begin position="1"/>
        <end position="12"/>
    </location>
</feature>
<evidence type="ECO:0000313" key="2">
    <source>
        <dbReference type="EMBL" id="KAG2192079.1"/>
    </source>
</evidence>
<protein>
    <submittedName>
        <fullName evidence="2">Uncharacterized protein</fullName>
    </submittedName>
</protein>
<feature type="compositionally biased region" description="Basic and acidic residues" evidence="1">
    <location>
        <begin position="15"/>
        <end position="25"/>
    </location>
</feature>
<name>A0A8H7QH63_9FUNG</name>
<feature type="region of interest" description="Disordered" evidence="1">
    <location>
        <begin position="1"/>
        <end position="47"/>
    </location>
</feature>
<sequence>MSTLLPTSNGSADSGGDRDTHDVKDVLQTNVGTEDLVDDDDGSAHSDMEDIETTFDQSTNLAADIPEAMVNGVVDDGYINDMKIAISLAIAEIRQLSLYVSSAPESDSSLRNKRIRLNRCTEDLAMINNEKFER</sequence>
<accession>A0A8H7QH63</accession>
<evidence type="ECO:0000256" key="1">
    <source>
        <dbReference type="SAM" id="MobiDB-lite"/>
    </source>
</evidence>
<proteinExistence type="predicted"/>
<keyword evidence="3" id="KW-1185">Reference proteome</keyword>
<gene>
    <name evidence="2" type="ORF">INT47_010125</name>
</gene>
<dbReference type="Proteomes" id="UP000603453">
    <property type="component" value="Unassembled WGS sequence"/>
</dbReference>
<reference evidence="2" key="1">
    <citation type="submission" date="2020-12" db="EMBL/GenBank/DDBJ databases">
        <title>Metabolic potential, ecology and presence of endohyphal bacteria is reflected in genomic diversity of Mucoromycotina.</title>
        <authorList>
            <person name="Muszewska A."/>
            <person name="Okrasinska A."/>
            <person name="Steczkiewicz K."/>
            <person name="Drgas O."/>
            <person name="Orlowska M."/>
            <person name="Perlinska-Lenart U."/>
            <person name="Aleksandrzak-Piekarczyk T."/>
            <person name="Szatraj K."/>
            <person name="Zielenkiewicz U."/>
            <person name="Pilsyk S."/>
            <person name="Malc E."/>
            <person name="Mieczkowski P."/>
            <person name="Kruszewska J.S."/>
            <person name="Biernat P."/>
            <person name="Pawlowska J."/>
        </authorList>
    </citation>
    <scope>NUCLEOTIDE SEQUENCE</scope>
    <source>
        <strain evidence="2">WA0000017839</strain>
    </source>
</reference>
<comment type="caution">
    <text evidence="2">The sequence shown here is derived from an EMBL/GenBank/DDBJ whole genome shotgun (WGS) entry which is preliminary data.</text>
</comment>